<dbReference type="InterPro" id="IPR036269">
    <property type="entry name" value="Rho_N_sf"/>
</dbReference>
<reference evidence="3 4" key="1">
    <citation type="submission" date="2019-02" db="EMBL/GenBank/DDBJ databases">
        <title>Deep-cultivation of Planctomycetes and their phenomic and genomic characterization uncovers novel biology.</title>
        <authorList>
            <person name="Wiegand S."/>
            <person name="Jogler M."/>
            <person name="Boedeker C."/>
            <person name="Pinto D."/>
            <person name="Vollmers J."/>
            <person name="Rivas-Marin E."/>
            <person name="Kohn T."/>
            <person name="Peeters S.H."/>
            <person name="Heuer A."/>
            <person name="Rast P."/>
            <person name="Oberbeckmann S."/>
            <person name="Bunk B."/>
            <person name="Jeske O."/>
            <person name="Meyerdierks A."/>
            <person name="Storesund J.E."/>
            <person name="Kallscheuer N."/>
            <person name="Luecker S."/>
            <person name="Lage O.M."/>
            <person name="Pohl T."/>
            <person name="Merkel B.J."/>
            <person name="Hornburger P."/>
            <person name="Mueller R.-W."/>
            <person name="Bruemmer F."/>
            <person name="Labrenz M."/>
            <person name="Spormann A.M."/>
            <person name="Op den Camp H."/>
            <person name="Overmann J."/>
            <person name="Amann R."/>
            <person name="Jetten M.S.M."/>
            <person name="Mascher T."/>
            <person name="Medema M.H."/>
            <person name="Devos D.P."/>
            <person name="Kaster A.-K."/>
            <person name="Ovreas L."/>
            <person name="Rohde M."/>
            <person name="Galperin M.Y."/>
            <person name="Jogler C."/>
        </authorList>
    </citation>
    <scope>NUCLEOTIDE SEQUENCE [LARGE SCALE GENOMIC DNA]</scope>
    <source>
        <strain evidence="3 4">HG15A2</strain>
    </source>
</reference>
<dbReference type="InterPro" id="IPR013783">
    <property type="entry name" value="Ig-like_fold"/>
</dbReference>
<dbReference type="AlphaFoldDB" id="A0A517MXT9"/>
<dbReference type="Pfam" id="PF16258">
    <property type="entry name" value="DUF4912"/>
    <property type="match status" value="1"/>
</dbReference>
<sequence length="352" mass="38841">MTASSLRSYTAKDLAQMAREKGVSGWHSMRKEQLVKALIQQGGSRSRNGSPKQVRTNGKTSQTSAKALFKINQLQQKLATIKNLGCENGLKSVEKDRLVVMVRDPYWLHAYWELEQRSVDRAQAAMGQRWHSAQPVLRLIKVEADGSAHLERDIAIHGGVQNWYLDVQDPPSTYRLEIGYLSADEGFHCLARSNEVSTPPAGTSDAVDNNWADVAQQADRIYAMSGGYSPAGVSRELKDLLEERLQRPLGTPMKTKFGSGAAGREQGNLQFAVDAEVIVYGAADRDSHVTLKGEPVQLRDDGTFTVRVSLPERRQVIPVVASSADGAEQQTIILAIERNTKVMEKVERDVTG</sequence>
<feature type="region of interest" description="Disordered" evidence="1">
    <location>
        <begin position="40"/>
        <end position="62"/>
    </location>
</feature>
<dbReference type="RefSeq" id="WP_145060870.1">
    <property type="nucleotide sequence ID" value="NZ_CP036263.1"/>
</dbReference>
<evidence type="ECO:0000259" key="2">
    <source>
        <dbReference type="Pfam" id="PF07498"/>
    </source>
</evidence>
<dbReference type="OrthoDB" id="9812700at2"/>
<proteinExistence type="predicted"/>
<dbReference type="KEGG" id="amob:HG15A2_30210"/>
<dbReference type="GO" id="GO:0006353">
    <property type="term" value="P:DNA-templated transcription termination"/>
    <property type="evidence" value="ECO:0007669"/>
    <property type="project" value="InterPro"/>
</dbReference>
<dbReference type="Proteomes" id="UP000319852">
    <property type="component" value="Chromosome"/>
</dbReference>
<keyword evidence="4" id="KW-1185">Reference proteome</keyword>
<dbReference type="Gene3D" id="2.60.40.10">
    <property type="entry name" value="Immunoglobulins"/>
    <property type="match status" value="1"/>
</dbReference>
<name>A0A517MXT9_9BACT</name>
<dbReference type="InterPro" id="IPR032585">
    <property type="entry name" value="DUF4912"/>
</dbReference>
<organism evidence="3 4">
    <name type="scientific">Adhaeretor mobilis</name>
    <dbReference type="NCBI Taxonomy" id="1930276"/>
    <lineage>
        <taxon>Bacteria</taxon>
        <taxon>Pseudomonadati</taxon>
        <taxon>Planctomycetota</taxon>
        <taxon>Planctomycetia</taxon>
        <taxon>Pirellulales</taxon>
        <taxon>Lacipirellulaceae</taxon>
        <taxon>Adhaeretor</taxon>
    </lineage>
</organism>
<feature type="domain" description="Rho termination factor-like N-terminal" evidence="2">
    <location>
        <begin position="6"/>
        <end position="41"/>
    </location>
</feature>
<accession>A0A517MXT9</accession>
<dbReference type="EMBL" id="CP036263">
    <property type="protein sequence ID" value="QDS99694.1"/>
    <property type="molecule type" value="Genomic_DNA"/>
</dbReference>
<dbReference type="InterPro" id="IPR011112">
    <property type="entry name" value="Rho-like_N"/>
</dbReference>
<evidence type="ECO:0000313" key="4">
    <source>
        <dbReference type="Proteomes" id="UP000319852"/>
    </source>
</evidence>
<dbReference type="Pfam" id="PF07498">
    <property type="entry name" value="Rho_N"/>
    <property type="match status" value="1"/>
</dbReference>
<evidence type="ECO:0000256" key="1">
    <source>
        <dbReference type="SAM" id="MobiDB-lite"/>
    </source>
</evidence>
<protein>
    <recommendedName>
        <fullName evidence="2">Rho termination factor-like N-terminal domain-containing protein</fullName>
    </recommendedName>
</protein>
<feature type="compositionally biased region" description="Polar residues" evidence="1">
    <location>
        <begin position="41"/>
        <end position="62"/>
    </location>
</feature>
<evidence type="ECO:0000313" key="3">
    <source>
        <dbReference type="EMBL" id="QDS99694.1"/>
    </source>
</evidence>
<gene>
    <name evidence="3" type="ORF">HG15A2_30210</name>
</gene>
<dbReference type="SUPFAM" id="SSF68912">
    <property type="entry name" value="Rho N-terminal domain-like"/>
    <property type="match status" value="1"/>
</dbReference>